<gene>
    <name evidence="10" type="ORF">CkaCkLH20_12538</name>
</gene>
<dbReference type="PROSITE" id="PS50089">
    <property type="entry name" value="ZF_RING_2"/>
    <property type="match status" value="1"/>
</dbReference>
<dbReference type="Pfam" id="PF22191">
    <property type="entry name" value="IBR_1"/>
    <property type="match status" value="1"/>
</dbReference>
<dbReference type="InterPro" id="IPR001841">
    <property type="entry name" value="Znf_RING"/>
</dbReference>
<comment type="caution">
    <text evidence="10">The sequence shown here is derived from an EMBL/GenBank/DDBJ whole genome shotgun (WGS) entry which is preliminary data.</text>
</comment>
<dbReference type="InterPro" id="IPR044066">
    <property type="entry name" value="TRIAD_supradom"/>
</dbReference>
<evidence type="ECO:0000256" key="4">
    <source>
        <dbReference type="ARBA" id="ARBA00022771"/>
    </source>
</evidence>
<dbReference type="AlphaFoldDB" id="A0A9P6HTJ2"/>
<feature type="domain" description="RING-type" evidence="8">
    <location>
        <begin position="400"/>
        <end position="443"/>
    </location>
</feature>
<keyword evidence="1" id="KW-0808">Transferase</keyword>
<dbReference type="OrthoDB" id="10009520at2759"/>
<evidence type="ECO:0000256" key="5">
    <source>
        <dbReference type="ARBA" id="ARBA00022786"/>
    </source>
</evidence>
<evidence type="ECO:0000256" key="6">
    <source>
        <dbReference type="ARBA" id="ARBA00022833"/>
    </source>
</evidence>
<evidence type="ECO:0000256" key="3">
    <source>
        <dbReference type="ARBA" id="ARBA00022737"/>
    </source>
</evidence>
<keyword evidence="3" id="KW-0677">Repeat</keyword>
<evidence type="ECO:0000256" key="2">
    <source>
        <dbReference type="ARBA" id="ARBA00022723"/>
    </source>
</evidence>
<proteinExistence type="predicted"/>
<keyword evidence="6" id="KW-0862">Zinc</keyword>
<dbReference type="EMBL" id="JAATWM020000061">
    <property type="protein sequence ID" value="KAF9869929.1"/>
    <property type="molecule type" value="Genomic_DNA"/>
</dbReference>
<protein>
    <submittedName>
        <fullName evidence="10">Uncharacterized protein</fullName>
    </submittedName>
</protein>
<evidence type="ECO:0000313" key="10">
    <source>
        <dbReference type="EMBL" id="KAF9869929.1"/>
    </source>
</evidence>
<dbReference type="Proteomes" id="UP000781932">
    <property type="component" value="Unassembled WGS sequence"/>
</dbReference>
<reference evidence="10" key="2">
    <citation type="submission" date="2020-11" db="EMBL/GenBank/DDBJ databases">
        <title>Whole genome sequencing of Colletotrichum sp.</title>
        <authorList>
            <person name="Li H."/>
        </authorList>
    </citation>
    <scope>NUCLEOTIDE SEQUENCE</scope>
    <source>
        <strain evidence="10">CkLH20</strain>
    </source>
</reference>
<dbReference type="Gene3D" id="1.20.120.1750">
    <property type="match status" value="1"/>
</dbReference>
<dbReference type="GO" id="GO:0008270">
    <property type="term" value="F:zinc ion binding"/>
    <property type="evidence" value="ECO:0007669"/>
    <property type="project" value="UniProtKB-KW"/>
</dbReference>
<name>A0A9P6HTJ2_9PEZI</name>
<dbReference type="SUPFAM" id="SSF57850">
    <property type="entry name" value="RING/U-box"/>
    <property type="match status" value="2"/>
</dbReference>
<evidence type="ECO:0000256" key="7">
    <source>
        <dbReference type="PROSITE-ProRule" id="PRU00175"/>
    </source>
</evidence>
<dbReference type="GO" id="GO:0004842">
    <property type="term" value="F:ubiquitin-protein transferase activity"/>
    <property type="evidence" value="ECO:0007669"/>
    <property type="project" value="InterPro"/>
</dbReference>
<dbReference type="RefSeq" id="XP_038739390.1">
    <property type="nucleotide sequence ID" value="XM_038895251.1"/>
</dbReference>
<organism evidence="10 11">
    <name type="scientific">Colletotrichum karsti</name>
    <dbReference type="NCBI Taxonomy" id="1095194"/>
    <lineage>
        <taxon>Eukaryota</taxon>
        <taxon>Fungi</taxon>
        <taxon>Dikarya</taxon>
        <taxon>Ascomycota</taxon>
        <taxon>Pezizomycotina</taxon>
        <taxon>Sordariomycetes</taxon>
        <taxon>Hypocreomycetidae</taxon>
        <taxon>Glomerellales</taxon>
        <taxon>Glomerellaceae</taxon>
        <taxon>Colletotrichum</taxon>
        <taxon>Colletotrichum boninense species complex</taxon>
    </lineage>
</organism>
<evidence type="ECO:0000259" key="9">
    <source>
        <dbReference type="PROSITE" id="PS51873"/>
    </source>
</evidence>
<keyword evidence="11" id="KW-1185">Reference proteome</keyword>
<dbReference type="GO" id="GO:0016567">
    <property type="term" value="P:protein ubiquitination"/>
    <property type="evidence" value="ECO:0007669"/>
    <property type="project" value="InterPro"/>
</dbReference>
<dbReference type="PROSITE" id="PS51873">
    <property type="entry name" value="TRIAD"/>
    <property type="match status" value="1"/>
</dbReference>
<accession>A0A9P6HTJ2</accession>
<dbReference type="PANTHER" id="PTHR11685">
    <property type="entry name" value="RBR FAMILY RING FINGER AND IBR DOMAIN-CONTAINING"/>
    <property type="match status" value="1"/>
</dbReference>
<keyword evidence="4 7" id="KW-0863">Zinc-finger</keyword>
<evidence type="ECO:0000256" key="1">
    <source>
        <dbReference type="ARBA" id="ARBA00022679"/>
    </source>
</evidence>
<feature type="domain" description="RING-type" evidence="9">
    <location>
        <begin position="396"/>
        <end position="611"/>
    </location>
</feature>
<evidence type="ECO:0000259" key="8">
    <source>
        <dbReference type="PROSITE" id="PS50089"/>
    </source>
</evidence>
<reference evidence="10" key="1">
    <citation type="submission" date="2020-03" db="EMBL/GenBank/DDBJ databases">
        <authorList>
            <person name="He L."/>
        </authorList>
    </citation>
    <scope>NUCLEOTIDE SEQUENCE</scope>
    <source>
        <strain evidence="10">CkLH20</strain>
    </source>
</reference>
<evidence type="ECO:0000313" key="11">
    <source>
        <dbReference type="Proteomes" id="UP000781932"/>
    </source>
</evidence>
<keyword evidence="2" id="KW-0479">Metal-binding</keyword>
<sequence length="653" mass="71082">MSSTTVAVSSAASPSVRDHMHNGGIAAYLRGCIVLYSEGAGVFHVHTNAKKYGQQSVFYLRGSPNDITDNDISRMLAETGLGIREIIFDADGAYIILHGVRQAAEVRQAFSIHGDVNTEEVPILDLSELHGVQSDPTSTLVLLSWTRPTRNFFITALDDSSADTVRSMADTLEAGGFPRSSRVLGPAATHKIVTGHLGQKILQISDATGTASEGELSRVLFGTNNYDKTRFALGTGRSWSDDIDDQVDYVNNMLNHFGDLEMPVTSIRPMVNSTHVGAAATFATSEAAAKATAKLMGKRLPFANDSRLEIQQVHEYDINFPNESSWRRASDFCSSDECLEFMKTENCGICDQGNTDNLQIAWQCPNRRAAVHMRRMLSRFAQPTTPEKPTRNGSTDTRTCIICYEDECDSDSTVTGACGHSYCLDCFTNFIGAGAWTKDKGMCCVGTDGKGTICGSTLTFDIIADQVPRGLVAEILTKSLDAQVAKNPDWLQRCSDPDCSHVYEPAPKGTYTADRLCGDCGVLLCRVCGEGHPQSDYCPDSGNEELQQALDELDARGCPNCKVPIEKNEGCNHMTCPFCDVHICWWCMATFRNGPSVYQHMTAKHGRIGEGEEYMAVAADGAPIADEQMLAEQRQVEAMARGAGRNDADDEGL</sequence>
<keyword evidence="5" id="KW-0833">Ubl conjugation pathway</keyword>
<dbReference type="CDD" id="cd22585">
    <property type="entry name" value="Rcat_RBR_DEAH12-like"/>
    <property type="match status" value="1"/>
</dbReference>
<dbReference type="InterPro" id="IPR031127">
    <property type="entry name" value="E3_UB_ligase_RBR"/>
</dbReference>
<dbReference type="GeneID" id="62168325"/>